<dbReference type="InterPro" id="IPR023271">
    <property type="entry name" value="Aquaporin-like"/>
</dbReference>
<keyword evidence="8" id="KW-1185">Reference proteome</keyword>
<organism evidence="7 8">
    <name type="scientific">Ceratobasidium theobromae</name>
    <dbReference type="NCBI Taxonomy" id="1582974"/>
    <lineage>
        <taxon>Eukaryota</taxon>
        <taxon>Fungi</taxon>
        <taxon>Dikarya</taxon>
        <taxon>Basidiomycota</taxon>
        <taxon>Agaricomycotina</taxon>
        <taxon>Agaricomycetes</taxon>
        <taxon>Cantharellales</taxon>
        <taxon>Ceratobasidiaceae</taxon>
        <taxon>Ceratobasidium</taxon>
    </lineage>
</organism>
<dbReference type="Pfam" id="PF00230">
    <property type="entry name" value="MIP"/>
    <property type="match status" value="1"/>
</dbReference>
<evidence type="ECO:0000313" key="7">
    <source>
        <dbReference type="EMBL" id="KAB5592205.1"/>
    </source>
</evidence>
<keyword evidence="5" id="KW-0813">Transport</keyword>
<evidence type="ECO:0000256" key="1">
    <source>
        <dbReference type="ARBA" id="ARBA00004141"/>
    </source>
</evidence>
<dbReference type="PANTHER" id="PTHR47002">
    <property type="entry name" value="AQUAPORIN-LIKE"/>
    <property type="match status" value="1"/>
</dbReference>
<dbReference type="Proteomes" id="UP000383932">
    <property type="component" value="Unassembled WGS sequence"/>
</dbReference>
<name>A0A5N5QKD1_9AGAM</name>
<dbReference type="PRINTS" id="PR00783">
    <property type="entry name" value="MINTRINSICP"/>
</dbReference>
<dbReference type="EMBL" id="SSOP01000073">
    <property type="protein sequence ID" value="KAB5592205.1"/>
    <property type="molecule type" value="Genomic_DNA"/>
</dbReference>
<keyword evidence="3 6" id="KW-1133">Transmembrane helix</keyword>
<feature type="transmembrane region" description="Helical" evidence="6">
    <location>
        <begin position="230"/>
        <end position="252"/>
    </location>
</feature>
<reference evidence="7" key="1">
    <citation type="journal article" date="2019" name="Fungal Biol. Biotechnol.">
        <title>Draft genome sequence of fastidious pathogen Ceratobasidium theobromae, which causes vascular-streak dieback in Theobroma cacao.</title>
        <authorList>
            <person name="Ali S.S."/>
            <person name="Asman A."/>
            <person name="Shao J."/>
            <person name="Firmansyah A.P."/>
            <person name="Susilo A.W."/>
            <person name="Rosmana A."/>
            <person name="McMahon P."/>
            <person name="Junaid M."/>
            <person name="Guest D."/>
            <person name="Kheng T.Y."/>
            <person name="Meinhardt L.W."/>
            <person name="Bailey B.A."/>
        </authorList>
    </citation>
    <scope>NUCLEOTIDE SEQUENCE [LARGE SCALE GENOMIC DNA]</scope>
    <source>
        <strain evidence="7">CT2</strain>
    </source>
</reference>
<comment type="subcellular location">
    <subcellularLocation>
        <location evidence="1">Membrane</location>
        <topology evidence="1">Multi-pass membrane protein</topology>
    </subcellularLocation>
</comment>
<feature type="transmembrane region" description="Helical" evidence="6">
    <location>
        <begin position="259"/>
        <end position="278"/>
    </location>
</feature>
<dbReference type="Gene3D" id="1.20.1080.10">
    <property type="entry name" value="Glycerol uptake facilitator protein"/>
    <property type="match status" value="1"/>
</dbReference>
<keyword evidence="4 6" id="KW-0472">Membrane</keyword>
<evidence type="ECO:0000256" key="2">
    <source>
        <dbReference type="ARBA" id="ARBA00022692"/>
    </source>
</evidence>
<gene>
    <name evidence="7" type="ORF">CTheo_4356</name>
</gene>
<dbReference type="SUPFAM" id="SSF81338">
    <property type="entry name" value="Aquaporin-like"/>
    <property type="match status" value="1"/>
</dbReference>
<dbReference type="AlphaFoldDB" id="A0A5N5QKD1"/>
<keyword evidence="2 5" id="KW-0812">Transmembrane</keyword>
<comment type="similarity">
    <text evidence="5">Belongs to the MIP/aquaporin (TC 1.A.8) family.</text>
</comment>
<evidence type="ECO:0000256" key="6">
    <source>
        <dbReference type="SAM" id="Phobius"/>
    </source>
</evidence>
<evidence type="ECO:0000313" key="8">
    <source>
        <dbReference type="Proteomes" id="UP000383932"/>
    </source>
</evidence>
<dbReference type="OrthoDB" id="3222at2759"/>
<proteinExistence type="inferred from homology"/>
<reference evidence="7" key="2">
    <citation type="submission" date="2019-04" db="EMBL/GenBank/DDBJ databases">
        <authorList>
            <person name="Ali S."/>
            <person name="Shao J."/>
            <person name="Asman A."/>
            <person name="Bailey B."/>
        </authorList>
    </citation>
    <scope>NUCLEOTIDE SEQUENCE</scope>
    <source>
        <strain evidence="7">CT2</strain>
    </source>
</reference>
<sequence>MSAGAQILKPHAPGLSLSSKAIVAQPPDPPIMNTPPGWTTETKITSMPESHSDEKVLFAMSNLLPQPSRSITKGFKDLFSLNMWTSPRLWKAGIIEGTSSMACIFLTGAVGVSIQGYPAAAIGPAIFFTNTIIFSLFIYGLSTGMLLFAMAEYIVLTCPATGAHINPLITLSTTITGLCHPVRAAIYIICQAIGGCVGGAFLRGGIGQARALQTHNGGCFLDPNGPTSVGMAFCIEFASAFALLFVAYGVGLDPGQKELYGVALGPLLVGALIGAITAGTSGLNPGYSGAGIFPGRCFGLQVGMGRFYRHDWVWYVPDFAAAVLHGVIYHVAPPYTRESLLAASYPHGNGVRNSNSPRRDTASIDVDGITTLEARV</sequence>
<protein>
    <submittedName>
        <fullName evidence="7">Major intrinsic protein (MIP) family transporter</fullName>
    </submittedName>
</protein>
<accession>A0A5N5QKD1</accession>
<comment type="caution">
    <text evidence="7">The sequence shown here is derived from an EMBL/GenBank/DDBJ whole genome shotgun (WGS) entry which is preliminary data.</text>
</comment>
<dbReference type="GO" id="GO:0015267">
    <property type="term" value="F:channel activity"/>
    <property type="evidence" value="ECO:0007669"/>
    <property type="project" value="InterPro"/>
</dbReference>
<feature type="transmembrane region" description="Helical" evidence="6">
    <location>
        <begin position="146"/>
        <end position="165"/>
    </location>
</feature>
<feature type="transmembrane region" description="Helical" evidence="6">
    <location>
        <begin position="120"/>
        <end position="139"/>
    </location>
</feature>
<feature type="transmembrane region" description="Helical" evidence="6">
    <location>
        <begin position="93"/>
        <end position="114"/>
    </location>
</feature>
<evidence type="ECO:0000256" key="3">
    <source>
        <dbReference type="ARBA" id="ARBA00022989"/>
    </source>
</evidence>
<dbReference type="GO" id="GO:0016020">
    <property type="term" value="C:membrane"/>
    <property type="evidence" value="ECO:0007669"/>
    <property type="project" value="UniProtKB-SubCell"/>
</dbReference>
<dbReference type="PANTHER" id="PTHR47002:SF2">
    <property type="entry name" value="AQUAPORIN AQPAE.A-LIKE"/>
    <property type="match status" value="1"/>
</dbReference>
<evidence type="ECO:0000256" key="5">
    <source>
        <dbReference type="RuleBase" id="RU000477"/>
    </source>
</evidence>
<evidence type="ECO:0000256" key="4">
    <source>
        <dbReference type="ARBA" id="ARBA00023136"/>
    </source>
</evidence>
<dbReference type="InterPro" id="IPR000425">
    <property type="entry name" value="MIP"/>
</dbReference>